<evidence type="ECO:0000313" key="1">
    <source>
        <dbReference type="EMBL" id="EDQ03281.1"/>
    </source>
</evidence>
<dbReference type="Proteomes" id="UP000003257">
    <property type="component" value="Unassembled WGS sequence"/>
</dbReference>
<accession>A0ABM9X1F5</accession>
<organism evidence="1 2">
    <name type="scientific">Sulfitobacter indolifex HEL-45</name>
    <dbReference type="NCBI Taxonomy" id="391624"/>
    <lineage>
        <taxon>Bacteria</taxon>
        <taxon>Pseudomonadati</taxon>
        <taxon>Pseudomonadota</taxon>
        <taxon>Alphaproteobacteria</taxon>
        <taxon>Rhodobacterales</taxon>
        <taxon>Roseobacteraceae</taxon>
        <taxon>Sulfitobacter</taxon>
    </lineage>
</organism>
<sequence>MFGGKLHAAVDRQHPRDLYDVKLLYENEGFTDELFRTFLIYIASSPRPPHELLNPNLINLNQPYAREFEGMTKEAVNLTELIATRDRLIGDIQSRMYEDAKRFLRTLHEGDPDFVAIDRPQAAELLAVRWKLINVNKLKADNPKKHTAQGEELEKLLG</sequence>
<comment type="caution">
    <text evidence="1">The sequence shown here is derived from an EMBL/GenBank/DDBJ whole genome shotgun (WGS) entry which is preliminary data.</text>
</comment>
<evidence type="ECO:0000313" key="2">
    <source>
        <dbReference type="Proteomes" id="UP000003257"/>
    </source>
</evidence>
<name>A0ABM9X1F5_9RHOB</name>
<keyword evidence="2" id="KW-1185">Reference proteome</keyword>
<dbReference type="Pfam" id="PF08843">
    <property type="entry name" value="AbiEii"/>
    <property type="match status" value="1"/>
</dbReference>
<dbReference type="EMBL" id="ABID01000026">
    <property type="protein sequence ID" value="EDQ03281.1"/>
    <property type="molecule type" value="Genomic_DNA"/>
</dbReference>
<dbReference type="InterPro" id="IPR014942">
    <property type="entry name" value="AbiEii"/>
</dbReference>
<gene>
    <name evidence="1" type="ORF">OIHEL45_19546</name>
</gene>
<proteinExistence type="predicted"/>
<protein>
    <submittedName>
        <fullName evidence="1">Uncharacterized protein</fullName>
    </submittedName>
</protein>
<reference evidence="1 2" key="1">
    <citation type="submission" date="2007-11" db="EMBL/GenBank/DDBJ databases">
        <authorList>
            <person name="Wagner-Dobler I."/>
            <person name="Ferriera S."/>
            <person name="Johnson J."/>
            <person name="Kravitz S."/>
            <person name="Beeson K."/>
            <person name="Sutton G."/>
            <person name="Rogers Y.-H."/>
            <person name="Friedman R."/>
            <person name="Frazier M."/>
            <person name="Venter J.C."/>
        </authorList>
    </citation>
    <scope>NUCLEOTIDE SEQUENCE [LARGE SCALE GENOMIC DNA]</scope>
    <source>
        <strain evidence="1 2">HEL-45</strain>
    </source>
</reference>